<dbReference type="Pfam" id="PF02958">
    <property type="entry name" value="EcKL"/>
    <property type="match status" value="1"/>
</dbReference>
<sequence length="420" mass="48372">MPSPELADTSVLPAWFNTSYIQNALRSYLGDDTIKILTYKASPASAKGDNYVCILSRIFVEYTSKSHQDTQSGNYILKATLNGENSDEIKAAFDSYGTYDHEIEMYDKVSPKIRDVLKKVGYLEDLVPKAVKVDPEHQSILLEDLNAMGYKMANVRAGLDEPHAKMVLKKLAKMHAASAFANSEKPGTFKRCDKGIFNKHSSAFDKFFNLNLEACARIVSSWEGYETYGEKLFKLLPHFTKYGVRVMEPKDHHFNVLTHGDLWSNNTMFKYNESNQVVDVILFDLQFCTWTSPTIDLHYFFHTSLTDDLRINNTEELVHYYYQNLRDTLQDLKFTGKIPTLQEFWVEYIETAFYAVYSTVSAQPTMINEDTEDASLNCLLKDDERSKRLRNAMVNNVRIRKNLKHFLPVFDRRGLLDIQP</sequence>
<evidence type="ECO:0000313" key="2">
    <source>
        <dbReference type="EMBL" id="CAD7093801.1"/>
    </source>
</evidence>
<dbReference type="InterPro" id="IPR015897">
    <property type="entry name" value="CHK_kinase-like"/>
</dbReference>
<name>A0A7R8Z2N6_HERIL</name>
<organism evidence="2 3">
    <name type="scientific">Hermetia illucens</name>
    <name type="common">Black soldier fly</name>
    <dbReference type="NCBI Taxonomy" id="343691"/>
    <lineage>
        <taxon>Eukaryota</taxon>
        <taxon>Metazoa</taxon>
        <taxon>Ecdysozoa</taxon>
        <taxon>Arthropoda</taxon>
        <taxon>Hexapoda</taxon>
        <taxon>Insecta</taxon>
        <taxon>Pterygota</taxon>
        <taxon>Neoptera</taxon>
        <taxon>Endopterygota</taxon>
        <taxon>Diptera</taxon>
        <taxon>Brachycera</taxon>
        <taxon>Stratiomyomorpha</taxon>
        <taxon>Stratiomyidae</taxon>
        <taxon>Hermetiinae</taxon>
        <taxon>Hermetia</taxon>
    </lineage>
</organism>
<dbReference type="PANTHER" id="PTHR11012:SF13">
    <property type="entry name" value="CHK KINASE-LIKE DOMAIN-CONTAINING PROTEIN-RELATED"/>
    <property type="match status" value="1"/>
</dbReference>
<reference evidence="2 3" key="1">
    <citation type="submission" date="2020-11" db="EMBL/GenBank/DDBJ databases">
        <authorList>
            <person name="Wallbank WR R."/>
            <person name="Pardo Diaz C."/>
            <person name="Kozak K."/>
            <person name="Martin S."/>
            <person name="Jiggins C."/>
            <person name="Moest M."/>
            <person name="Warren A I."/>
            <person name="Generalovic N T."/>
            <person name="Byers J.R.P. K."/>
            <person name="Montejo-Kovacevich G."/>
            <person name="Yen C E."/>
        </authorList>
    </citation>
    <scope>NUCLEOTIDE SEQUENCE [LARGE SCALE GENOMIC DNA]</scope>
</reference>
<proteinExistence type="predicted"/>
<dbReference type="InParanoid" id="A0A7R8Z2N6"/>
<dbReference type="OrthoDB" id="411145at2759"/>
<dbReference type="PANTHER" id="PTHR11012">
    <property type="entry name" value="PROTEIN KINASE-LIKE DOMAIN-CONTAINING"/>
    <property type="match status" value="1"/>
</dbReference>
<dbReference type="Proteomes" id="UP000594454">
    <property type="component" value="Chromosome 6"/>
</dbReference>
<gene>
    <name evidence="2" type="ORF">HERILL_LOCUS16064</name>
</gene>
<protein>
    <recommendedName>
        <fullName evidence="1">CHK kinase-like domain-containing protein</fullName>
    </recommendedName>
</protein>
<dbReference type="SMART" id="SM00587">
    <property type="entry name" value="CHK"/>
    <property type="match status" value="1"/>
</dbReference>
<dbReference type="SUPFAM" id="SSF56112">
    <property type="entry name" value="Protein kinase-like (PK-like)"/>
    <property type="match status" value="1"/>
</dbReference>
<accession>A0A7R8Z2N6</accession>
<evidence type="ECO:0000313" key="3">
    <source>
        <dbReference type="Proteomes" id="UP000594454"/>
    </source>
</evidence>
<feature type="domain" description="CHK kinase-like" evidence="1">
    <location>
        <begin position="140"/>
        <end position="331"/>
    </location>
</feature>
<keyword evidence="3" id="KW-1185">Reference proteome</keyword>
<dbReference type="Gene3D" id="3.90.1200.10">
    <property type="match status" value="1"/>
</dbReference>
<evidence type="ECO:0000259" key="1">
    <source>
        <dbReference type="SMART" id="SM00587"/>
    </source>
</evidence>
<dbReference type="InterPro" id="IPR011009">
    <property type="entry name" value="Kinase-like_dom_sf"/>
</dbReference>
<dbReference type="InterPro" id="IPR004119">
    <property type="entry name" value="EcKL"/>
</dbReference>
<dbReference type="EMBL" id="LR899014">
    <property type="protein sequence ID" value="CAD7093801.1"/>
    <property type="molecule type" value="Genomic_DNA"/>
</dbReference>
<dbReference type="AlphaFoldDB" id="A0A7R8Z2N6"/>
<dbReference type="OMA" id="IFVEYTS"/>